<dbReference type="RefSeq" id="WP_074745534.1">
    <property type="nucleotide sequence ID" value="NZ_FNYS01000005.1"/>
</dbReference>
<reference evidence="2 3" key="1">
    <citation type="submission" date="2016-10" db="EMBL/GenBank/DDBJ databases">
        <authorList>
            <person name="de Groot N.N."/>
        </authorList>
    </citation>
    <scope>NUCLEOTIDE SEQUENCE [LARGE SCALE GENOMIC DNA]</scope>
    <source>
        <strain evidence="2 3">DSM 23048</strain>
    </source>
</reference>
<name>A0A1H6TVC7_9FLAO</name>
<dbReference type="AlphaFoldDB" id="A0A1H6TVC7"/>
<feature type="transmembrane region" description="Helical" evidence="1">
    <location>
        <begin position="157"/>
        <end position="186"/>
    </location>
</feature>
<protein>
    <recommendedName>
        <fullName evidence="4">Glycerophosphoryl diester phosphodiesterase membrane domain-containing protein</fullName>
    </recommendedName>
</protein>
<dbReference type="Proteomes" id="UP000183077">
    <property type="component" value="Unassembled WGS sequence"/>
</dbReference>
<feature type="transmembrane region" description="Helical" evidence="1">
    <location>
        <begin position="78"/>
        <end position="103"/>
    </location>
</feature>
<feature type="transmembrane region" description="Helical" evidence="1">
    <location>
        <begin position="207"/>
        <end position="238"/>
    </location>
</feature>
<evidence type="ECO:0000313" key="2">
    <source>
        <dbReference type="EMBL" id="SEI83989.1"/>
    </source>
</evidence>
<proteinExistence type="predicted"/>
<evidence type="ECO:0008006" key="4">
    <source>
        <dbReference type="Google" id="ProtNLM"/>
    </source>
</evidence>
<evidence type="ECO:0000313" key="3">
    <source>
        <dbReference type="Proteomes" id="UP000183077"/>
    </source>
</evidence>
<keyword evidence="1" id="KW-0812">Transmembrane</keyword>
<keyword evidence="1" id="KW-0472">Membrane</keyword>
<keyword evidence="1" id="KW-1133">Transmembrane helix</keyword>
<gene>
    <name evidence="2" type="ORF">SAMN04488018_105168</name>
</gene>
<sequence length="308" mass="35202">MFIVFKRRSFSNLMNDTIEFFKTEGAVYFKNYFSICGVLIMLYLLCSYFLIDVIFNAIRESKYETSPINSFIDNNIGLIIGLVIVSIILVTIISIISASYPVYFLKNIEEQPKEYQNKNLVVKTIKKDFGRLFGFGLGTLFLIGPLSLLLLSLSTLLVIFVIGIPLVLALFPTITSWISLSLYEYITNRKGFFESYKIGLNMLFSQFWIIIGNTLLFYVVMQIILGLITSIPQLLFYGNLFLSQKNNSDFSETQGFKLMFLAIFLLTSLVSFIANNVLLINQGLIYYSIRESKENKQSYADIDMIGTN</sequence>
<feature type="transmembrane region" description="Helical" evidence="1">
    <location>
        <begin position="32"/>
        <end position="58"/>
    </location>
</feature>
<dbReference type="GeneID" id="82256770"/>
<dbReference type="EMBL" id="FNYS01000005">
    <property type="protein sequence ID" value="SEI83989.1"/>
    <property type="molecule type" value="Genomic_DNA"/>
</dbReference>
<feature type="transmembrane region" description="Helical" evidence="1">
    <location>
        <begin position="258"/>
        <end position="280"/>
    </location>
</feature>
<accession>A0A1H6TVC7</accession>
<organism evidence="2 3">
    <name type="scientific">Myroides marinus</name>
    <dbReference type="NCBI Taxonomy" id="703342"/>
    <lineage>
        <taxon>Bacteria</taxon>
        <taxon>Pseudomonadati</taxon>
        <taxon>Bacteroidota</taxon>
        <taxon>Flavobacteriia</taxon>
        <taxon>Flavobacteriales</taxon>
        <taxon>Flavobacteriaceae</taxon>
        <taxon>Myroides</taxon>
    </lineage>
</organism>
<feature type="transmembrane region" description="Helical" evidence="1">
    <location>
        <begin position="132"/>
        <end position="151"/>
    </location>
</feature>
<evidence type="ECO:0000256" key="1">
    <source>
        <dbReference type="SAM" id="Phobius"/>
    </source>
</evidence>